<evidence type="ECO:0000313" key="32">
    <source>
        <dbReference type="EMBL" id="SUU38108.1"/>
    </source>
</evidence>
<evidence type="ECO:0000256" key="5">
    <source>
        <dbReference type="ARBA" id="ARBA00007739"/>
    </source>
</evidence>
<feature type="domain" description="Bifunctional transglycosylase second" evidence="30">
    <location>
        <begin position="78"/>
        <end position="157"/>
    </location>
</feature>
<evidence type="ECO:0000256" key="21">
    <source>
        <dbReference type="ARBA" id="ARBA00034000"/>
    </source>
</evidence>
<comment type="pathway">
    <text evidence="3 25">Cell wall biogenesis; peptidoglycan biosynthesis.</text>
</comment>
<keyword evidence="18" id="KW-0511">Multifunctional enzyme</keyword>
<dbReference type="InterPro" id="IPR023346">
    <property type="entry name" value="Lysozyme-like_dom_sf"/>
</dbReference>
<evidence type="ECO:0000256" key="15">
    <source>
        <dbReference type="ARBA" id="ARBA00022984"/>
    </source>
</evidence>
<keyword evidence="27" id="KW-1133">Transmembrane helix</keyword>
<dbReference type="Pfam" id="PF00905">
    <property type="entry name" value="Transpeptidase"/>
    <property type="match status" value="1"/>
</dbReference>
<keyword evidence="27" id="KW-0812">Transmembrane</keyword>
<evidence type="ECO:0000256" key="27">
    <source>
        <dbReference type="SAM" id="Phobius"/>
    </source>
</evidence>
<dbReference type="Pfam" id="PF00912">
    <property type="entry name" value="Transgly"/>
    <property type="match status" value="1"/>
</dbReference>
<evidence type="ECO:0000259" key="28">
    <source>
        <dbReference type="Pfam" id="PF00905"/>
    </source>
</evidence>
<comment type="catalytic activity">
    <reaction evidence="22">
        <text>[GlcNAc-(1-&gt;4)-Mur2Ac(oyl-L-Ala-gamma-D-Glu-L-Lys-D-Ala-D-Ala)](n)-di-trans,octa-cis-undecaprenyl diphosphate + beta-D-GlcNAc-(1-&gt;4)-Mur2Ac(oyl-L-Ala-gamma-D-Glu-L-Lys-D-Ala-D-Ala)-di-trans,octa-cis-undecaprenyl diphosphate = [GlcNAc-(1-&gt;4)-Mur2Ac(oyl-L-Ala-gamma-D-Glu-L-Lys-D-Ala-D-Ala)](n+1)-di-trans,octa-cis-undecaprenyl diphosphate + di-trans,octa-cis-undecaprenyl diphosphate + H(+)</text>
        <dbReference type="Rhea" id="RHEA:23708"/>
        <dbReference type="Rhea" id="RHEA-COMP:9602"/>
        <dbReference type="Rhea" id="RHEA-COMP:9603"/>
        <dbReference type="ChEBI" id="CHEBI:15378"/>
        <dbReference type="ChEBI" id="CHEBI:58405"/>
        <dbReference type="ChEBI" id="CHEBI:60033"/>
        <dbReference type="ChEBI" id="CHEBI:78435"/>
        <dbReference type="EC" id="2.4.99.28"/>
    </reaction>
</comment>
<dbReference type="GO" id="GO:0008955">
    <property type="term" value="F:peptidoglycan glycosyltransferase activity"/>
    <property type="evidence" value="ECO:0007669"/>
    <property type="project" value="UniProtKB-UniRule"/>
</dbReference>
<evidence type="ECO:0000256" key="12">
    <source>
        <dbReference type="ARBA" id="ARBA00022679"/>
    </source>
</evidence>
<evidence type="ECO:0000259" key="30">
    <source>
        <dbReference type="Pfam" id="PF14814"/>
    </source>
</evidence>
<evidence type="ECO:0000256" key="16">
    <source>
        <dbReference type="ARBA" id="ARBA00023136"/>
    </source>
</evidence>
<dbReference type="Gene3D" id="1.20.5.100">
    <property type="entry name" value="Cytochrome c1, transmembrane anchor, C-terminal"/>
    <property type="match status" value="1"/>
</dbReference>
<feature type="transmembrane region" description="Helical" evidence="27">
    <location>
        <begin position="25"/>
        <end position="46"/>
    </location>
</feature>
<evidence type="ECO:0000256" key="7">
    <source>
        <dbReference type="ARBA" id="ARBA00022475"/>
    </source>
</evidence>
<feature type="domain" description="Glycosyl transferase family 51" evidence="29">
    <location>
        <begin position="162"/>
        <end position="337"/>
    </location>
</feature>
<dbReference type="InterPro" id="IPR036950">
    <property type="entry name" value="PBP_transglycosylase"/>
</dbReference>
<dbReference type="GO" id="GO:0071555">
    <property type="term" value="P:cell wall organization"/>
    <property type="evidence" value="ECO:0007669"/>
    <property type="project" value="UniProtKB-UniRule"/>
</dbReference>
<evidence type="ECO:0000256" key="9">
    <source>
        <dbReference type="ARBA" id="ARBA00022645"/>
    </source>
</evidence>
<keyword evidence="17" id="KW-0046">Antibiotic resistance</keyword>
<dbReference type="UniPathway" id="UPA00219"/>
<evidence type="ECO:0000259" key="29">
    <source>
        <dbReference type="Pfam" id="PF00912"/>
    </source>
</evidence>
<name>A0A263HAD6_9PAST</name>
<dbReference type="OrthoDB" id="9766909at2"/>
<dbReference type="InterPro" id="IPR001460">
    <property type="entry name" value="PCN-bd_Tpept"/>
</dbReference>
<dbReference type="AlphaFoldDB" id="A0A263HAD6"/>
<evidence type="ECO:0000256" key="6">
    <source>
        <dbReference type="ARBA" id="ARBA00018637"/>
    </source>
</evidence>
<evidence type="ECO:0000256" key="19">
    <source>
        <dbReference type="ARBA" id="ARBA00023316"/>
    </source>
</evidence>
<keyword evidence="7" id="KW-1003">Cell membrane</keyword>
<keyword evidence="33" id="KW-1185">Reference proteome</keyword>
<keyword evidence="12 25" id="KW-0808">Transferase</keyword>
<dbReference type="PANTHER" id="PTHR32282:SF11">
    <property type="entry name" value="PENICILLIN-BINDING PROTEIN 1B"/>
    <property type="match status" value="1"/>
</dbReference>
<keyword evidence="9" id="KW-0121">Carboxypeptidase</keyword>
<dbReference type="GO" id="GO:0009252">
    <property type="term" value="P:peptidoglycan biosynthetic process"/>
    <property type="evidence" value="ECO:0007669"/>
    <property type="project" value="UniProtKB-UniRule"/>
</dbReference>
<dbReference type="Proteomes" id="UP000215738">
    <property type="component" value="Unassembled WGS sequence"/>
</dbReference>
<comment type="function">
    <text evidence="1 25">Cell wall formation. Synthesis of cross-linked peptidoglycan from the lipid intermediates. The enzyme has a penicillin-insensitive transglycosylase N-terminal domain (formation of linear glycan strands) and a penicillin-sensitive transpeptidase C-terminal domain (cross-linking of the peptide subunits).</text>
</comment>
<evidence type="ECO:0000256" key="22">
    <source>
        <dbReference type="ARBA" id="ARBA00049902"/>
    </source>
</evidence>
<dbReference type="PIRSF" id="PIRSF002799">
    <property type="entry name" value="PBP_1b"/>
    <property type="match status" value="1"/>
</dbReference>
<evidence type="ECO:0000256" key="11">
    <source>
        <dbReference type="ARBA" id="ARBA00022676"/>
    </source>
</evidence>
<protein>
    <recommendedName>
        <fullName evidence="6 24">Penicillin-binding protein 1B</fullName>
        <shortName evidence="25">PBP-1b</shortName>
        <shortName evidence="25">PBP1b</shortName>
    </recommendedName>
    <alternativeName>
        <fullName evidence="20 25">Murein polymerase</fullName>
    </alternativeName>
</protein>
<dbReference type="FunFam" id="1.10.3810.10:FF:000002">
    <property type="entry name" value="Penicillin-binding protein 1B"/>
    <property type="match status" value="1"/>
</dbReference>
<dbReference type="SUPFAM" id="SSF56601">
    <property type="entry name" value="beta-lactamase/transpeptidase-like"/>
    <property type="match status" value="1"/>
</dbReference>
<comment type="pathway">
    <text evidence="23">Glycan biosynthesis.</text>
</comment>
<accession>A0A263HAD6</accession>
<dbReference type="InParanoid" id="A0A263HAD6"/>
<dbReference type="GO" id="GO:0009002">
    <property type="term" value="F:serine-type D-Ala-D-Ala carboxypeptidase activity"/>
    <property type="evidence" value="ECO:0007669"/>
    <property type="project" value="UniProtKB-EC"/>
</dbReference>
<evidence type="ECO:0000256" key="18">
    <source>
        <dbReference type="ARBA" id="ARBA00023268"/>
    </source>
</evidence>
<evidence type="ECO:0000256" key="24">
    <source>
        <dbReference type="NCBIfam" id="TIGR02071"/>
    </source>
</evidence>
<dbReference type="EMBL" id="NLFK01000015">
    <property type="protein sequence ID" value="OZN24081.1"/>
    <property type="molecule type" value="Genomic_DNA"/>
</dbReference>
<evidence type="ECO:0000256" key="23">
    <source>
        <dbReference type="ARBA" id="ARBA00060592"/>
    </source>
</evidence>
<dbReference type="EMBL" id="UFSB01000001">
    <property type="protein sequence ID" value="SUU38108.1"/>
    <property type="molecule type" value="Genomic_DNA"/>
</dbReference>
<keyword evidence="10" id="KW-0645">Protease</keyword>
<keyword evidence="8" id="KW-0997">Cell inner membrane</keyword>
<keyword evidence="13" id="KW-0378">Hydrolase</keyword>
<comment type="similarity">
    <text evidence="5 25">In the N-terminal section; belongs to the glycosyltransferase 51 family.</text>
</comment>
<evidence type="ECO:0000313" key="33">
    <source>
        <dbReference type="Proteomes" id="UP000215738"/>
    </source>
</evidence>
<sequence length="778" mass="87920">MAENAEKQSQTPKTAPPIPSAKNRFGIFMAKVGFTLACFISFYGIYLDGQIRSKMDGQIWQLPAEIYARINKIRLADNLTLEQTKQHLLANDYRQTTMIAAPGDFKIEDNTIVLLRGEFPFPKQPEAQRVFRLRFEQGKLSVIEDLINVKAIDEFQLAPKLIGMLQSENEERLAISLQNYPRLLIDALLLTEDRRFYEHDGISFLSIARALWANIQAGHSVQGGSTLTQQLVKNLFLSNERTLTRKVNEAFMALLLDWRYDKNRILETYLNEIYLGQNGDTQIHGFELASHFYFGRSIREINLEQIALLVGMVKGPSLYNPWRNPKNTLERRNVVLRLLLENRVIDNELYEMLSKRPLGVQKRGQINRKYPAFIQTLQAELRTQFGENRAESLSGARIFSTLDAEQQKAAENAVVNTVSKLQLKYTAPSLEAAMVVADYHQGAIRAVVGGMQTHFAGFNRALNARRQIGSLVKPSIYLTALSHPEQFRLNTPIQNQPITINVKGSPPWQPRNYDRRYGGSVILLDALVGSLNIPTVNIGMKVGLSEIIDTQKAMGWDKVSIPKVPAMLLGSYSISPYEVANLYQTIANQGAHIPLSTINHISDQRGNTLYQRSTEAVQVVPEEAAFQTLYAMQQVVERGTARRLQNDFAALRLAGKTGTSNDARDAWFVGIDGENLATIWVGRDDNGKTKLTGASGALQVYHDYLRRTPAKMLKLHKPNNIKWIGINPYGDWDCSSTRTIPVWVKHNQTFCQASSPDTHRQNDMPTKEESIWDVLNKY</sequence>
<proteinExistence type="inferred from homology"/>
<dbReference type="NCBIfam" id="TIGR02071">
    <property type="entry name" value="PBP_1b"/>
    <property type="match status" value="1"/>
</dbReference>
<keyword evidence="14 25" id="KW-0133">Cell shape</keyword>
<dbReference type="GO" id="GO:0009274">
    <property type="term" value="C:peptidoglycan-based cell wall"/>
    <property type="evidence" value="ECO:0007669"/>
    <property type="project" value="UniProtKB-UniRule"/>
</dbReference>
<comment type="catalytic activity">
    <reaction evidence="21">
        <text>Preferential cleavage: (Ac)2-L-Lys-D-Ala-|-D-Ala. Also transpeptidation of peptidyl-alanyl moieties that are N-acyl substituents of D-alanine.</text>
        <dbReference type="EC" id="3.4.16.4"/>
    </reaction>
</comment>
<keyword evidence="11 25" id="KW-0328">Glycosyltransferase</keyword>
<evidence type="ECO:0000256" key="8">
    <source>
        <dbReference type="ARBA" id="ARBA00022519"/>
    </source>
</evidence>
<keyword evidence="15 25" id="KW-0573">Peptidoglycan synthesis</keyword>
<dbReference type="InterPro" id="IPR001264">
    <property type="entry name" value="Glyco_trans_51"/>
</dbReference>
<dbReference type="Pfam" id="PF14814">
    <property type="entry name" value="UB2H"/>
    <property type="match status" value="1"/>
</dbReference>
<comment type="subcellular location">
    <subcellularLocation>
        <location evidence="2">Cell inner membrane</location>
    </subcellularLocation>
</comment>
<reference evidence="31 33" key="1">
    <citation type="submission" date="2017-07" db="EMBL/GenBank/DDBJ databases">
        <title>Virulence factors identified in Actinobacillus seminis.</title>
        <authorList>
            <person name="Negrete-Abascal E."/>
            <person name="Vaca-Pacheco S."/>
            <person name="Montes-Garcia F."/>
            <person name="Leyto-Gil A.M."/>
            <person name="Fragoso-Garcia E."/>
            <person name="Carvente-Garcia R."/>
            <person name="Perez-Agueros S."/>
            <person name="Castelan-Sanchez H.G."/>
            <person name="Garcia-Molina A."/>
            <person name="Villamar T.E."/>
            <person name="Vazquez-Cruz C."/>
        </authorList>
    </citation>
    <scope>NUCLEOTIDE SEQUENCE [LARGE SCALE GENOMIC DNA]</scope>
    <source>
        <strain evidence="31 33">ATCC 15768</strain>
    </source>
</reference>
<dbReference type="InterPro" id="IPR011813">
    <property type="entry name" value="PBP_1b"/>
</dbReference>
<dbReference type="GO" id="GO:0005886">
    <property type="term" value="C:plasma membrane"/>
    <property type="evidence" value="ECO:0007669"/>
    <property type="project" value="UniProtKB-SubCell"/>
</dbReference>
<dbReference type="Proteomes" id="UP000254507">
    <property type="component" value="Unassembled WGS sequence"/>
</dbReference>
<feature type="active site" description="Acyl-ester intermediate; for transpeptidase activity" evidence="26">
    <location>
        <position position="470"/>
    </location>
</feature>
<evidence type="ECO:0000256" key="10">
    <source>
        <dbReference type="ARBA" id="ARBA00022670"/>
    </source>
</evidence>
<dbReference type="FunFam" id="3.40.710.10:FF:000006">
    <property type="entry name" value="Penicillin-binding protein 1B"/>
    <property type="match status" value="1"/>
</dbReference>
<evidence type="ECO:0000256" key="2">
    <source>
        <dbReference type="ARBA" id="ARBA00004533"/>
    </source>
</evidence>
<dbReference type="Gene3D" id="3.40.710.10">
    <property type="entry name" value="DD-peptidase/beta-lactamase superfamily"/>
    <property type="match status" value="1"/>
</dbReference>
<evidence type="ECO:0000256" key="4">
    <source>
        <dbReference type="ARBA" id="ARBA00007090"/>
    </source>
</evidence>
<evidence type="ECO:0000256" key="14">
    <source>
        <dbReference type="ARBA" id="ARBA00022960"/>
    </source>
</evidence>
<dbReference type="GO" id="GO:0046677">
    <property type="term" value="P:response to antibiotic"/>
    <property type="evidence" value="ECO:0007669"/>
    <property type="project" value="UniProtKB-UniRule"/>
</dbReference>
<dbReference type="FunCoup" id="A0A263HAD6">
    <property type="interactions" value="133"/>
</dbReference>
<dbReference type="GO" id="GO:0030288">
    <property type="term" value="C:outer membrane-bounded periplasmic space"/>
    <property type="evidence" value="ECO:0007669"/>
    <property type="project" value="TreeGrafter"/>
</dbReference>
<organism evidence="32 34">
    <name type="scientific">Actinobacillus seminis</name>
    <dbReference type="NCBI Taxonomy" id="722"/>
    <lineage>
        <taxon>Bacteria</taxon>
        <taxon>Pseudomonadati</taxon>
        <taxon>Pseudomonadota</taxon>
        <taxon>Gammaproteobacteria</taxon>
        <taxon>Pasteurellales</taxon>
        <taxon>Pasteurellaceae</taxon>
        <taxon>Actinobacillus</taxon>
    </lineage>
</organism>
<dbReference type="PANTHER" id="PTHR32282">
    <property type="entry name" value="BINDING PROTEIN TRANSPEPTIDASE, PUTATIVE-RELATED"/>
    <property type="match status" value="1"/>
</dbReference>
<keyword evidence="16 27" id="KW-0472">Membrane</keyword>
<gene>
    <name evidence="32" type="primary">mrcB</name>
    <name evidence="31" type="ORF">CFY87_11145</name>
    <name evidence="32" type="ORF">NCTC10851_01917</name>
</gene>
<evidence type="ECO:0000256" key="3">
    <source>
        <dbReference type="ARBA" id="ARBA00004752"/>
    </source>
</evidence>
<evidence type="ECO:0000256" key="13">
    <source>
        <dbReference type="ARBA" id="ARBA00022801"/>
    </source>
</evidence>
<evidence type="ECO:0000313" key="31">
    <source>
        <dbReference type="EMBL" id="OZN24081.1"/>
    </source>
</evidence>
<evidence type="ECO:0000256" key="1">
    <source>
        <dbReference type="ARBA" id="ARBA00002624"/>
    </source>
</evidence>
<evidence type="ECO:0000256" key="26">
    <source>
        <dbReference type="PIRSR" id="PIRSR002799-1"/>
    </source>
</evidence>
<evidence type="ECO:0000256" key="17">
    <source>
        <dbReference type="ARBA" id="ARBA00023251"/>
    </source>
</evidence>
<dbReference type="GO" id="GO:0008360">
    <property type="term" value="P:regulation of cell shape"/>
    <property type="evidence" value="ECO:0007669"/>
    <property type="project" value="UniProtKB-UniRule"/>
</dbReference>
<keyword evidence="19 25" id="KW-0961">Cell wall biogenesis/degradation</keyword>
<dbReference type="GO" id="GO:0008658">
    <property type="term" value="F:penicillin binding"/>
    <property type="evidence" value="ECO:0007669"/>
    <property type="project" value="UniProtKB-UniRule"/>
</dbReference>
<feature type="active site" description="Proton donor; for transglycosylase activity" evidence="26">
    <location>
        <position position="192"/>
    </location>
</feature>
<dbReference type="GO" id="GO:0006508">
    <property type="term" value="P:proteolysis"/>
    <property type="evidence" value="ECO:0007669"/>
    <property type="project" value="UniProtKB-KW"/>
</dbReference>
<dbReference type="InterPro" id="IPR028166">
    <property type="entry name" value="UB2H"/>
</dbReference>
<dbReference type="InterPro" id="IPR050396">
    <property type="entry name" value="Glycosyltr_51/Transpeptidase"/>
</dbReference>
<evidence type="ECO:0000256" key="25">
    <source>
        <dbReference type="PIRNR" id="PIRNR002799"/>
    </source>
</evidence>
<dbReference type="Gene3D" id="1.10.3810.10">
    <property type="entry name" value="Biosynthetic peptidoglycan transglycosylase-like"/>
    <property type="match status" value="1"/>
</dbReference>
<evidence type="ECO:0000313" key="34">
    <source>
        <dbReference type="Proteomes" id="UP000254507"/>
    </source>
</evidence>
<feature type="domain" description="Penicillin-binding protein transpeptidase" evidence="28">
    <location>
        <begin position="433"/>
        <end position="672"/>
    </location>
</feature>
<dbReference type="SUPFAM" id="SSF53955">
    <property type="entry name" value="Lysozyme-like"/>
    <property type="match status" value="1"/>
</dbReference>
<dbReference type="InterPro" id="IPR012338">
    <property type="entry name" value="Beta-lactam/transpept-like"/>
</dbReference>
<reference evidence="32 34" key="2">
    <citation type="submission" date="2018-06" db="EMBL/GenBank/DDBJ databases">
        <authorList>
            <consortium name="Pathogen Informatics"/>
            <person name="Doyle S."/>
        </authorList>
    </citation>
    <scope>NUCLEOTIDE SEQUENCE [LARGE SCALE GENOMIC DNA]</scope>
    <source>
        <strain evidence="32 34">NCTC10851</strain>
    </source>
</reference>
<comment type="similarity">
    <text evidence="4 25">In the C-terminal section; belongs to the transpeptidase family.</text>
</comment>
<dbReference type="Gene3D" id="3.30.2060.10">
    <property type="entry name" value="Penicillin-binding protein 1b domain"/>
    <property type="match status" value="1"/>
</dbReference>
<evidence type="ECO:0000256" key="20">
    <source>
        <dbReference type="ARBA" id="ARBA00032454"/>
    </source>
</evidence>